<dbReference type="PANTHER" id="PTHR31744:SF221">
    <property type="entry name" value="NAC DOMAIN-CONTAINING PROTEIN 43-LIKE"/>
    <property type="match status" value="1"/>
</dbReference>
<dbReference type="GO" id="GO:0006355">
    <property type="term" value="P:regulation of DNA-templated transcription"/>
    <property type="evidence" value="ECO:0007669"/>
    <property type="project" value="InterPro"/>
</dbReference>
<organism evidence="7 8">
    <name type="scientific">Momordica charantia</name>
    <name type="common">Bitter gourd</name>
    <name type="synonym">Balsam pear</name>
    <dbReference type="NCBI Taxonomy" id="3673"/>
    <lineage>
        <taxon>Eukaryota</taxon>
        <taxon>Viridiplantae</taxon>
        <taxon>Streptophyta</taxon>
        <taxon>Embryophyta</taxon>
        <taxon>Tracheophyta</taxon>
        <taxon>Spermatophyta</taxon>
        <taxon>Magnoliopsida</taxon>
        <taxon>eudicotyledons</taxon>
        <taxon>Gunneridae</taxon>
        <taxon>Pentapetalae</taxon>
        <taxon>rosids</taxon>
        <taxon>fabids</taxon>
        <taxon>Cucurbitales</taxon>
        <taxon>Cucurbitaceae</taxon>
        <taxon>Momordiceae</taxon>
        <taxon>Momordica</taxon>
    </lineage>
</organism>
<dbReference type="Gene3D" id="2.170.150.80">
    <property type="entry name" value="NAC domain"/>
    <property type="match status" value="1"/>
</dbReference>
<dbReference type="KEGG" id="mcha:111025968"/>
<keyword evidence="2" id="KW-0805">Transcription regulation</keyword>
<evidence type="ECO:0000256" key="5">
    <source>
        <dbReference type="ARBA" id="ARBA00023242"/>
    </source>
</evidence>
<evidence type="ECO:0000256" key="3">
    <source>
        <dbReference type="ARBA" id="ARBA00023125"/>
    </source>
</evidence>
<dbReference type="PROSITE" id="PS51005">
    <property type="entry name" value="NAC"/>
    <property type="match status" value="1"/>
</dbReference>
<evidence type="ECO:0000313" key="7">
    <source>
        <dbReference type="Proteomes" id="UP000504603"/>
    </source>
</evidence>
<reference evidence="8" key="1">
    <citation type="submission" date="2025-08" db="UniProtKB">
        <authorList>
            <consortium name="RefSeq"/>
        </authorList>
    </citation>
    <scope>IDENTIFICATION</scope>
</reference>
<dbReference type="GeneID" id="111025968"/>
<comment type="subcellular location">
    <subcellularLocation>
        <location evidence="1">Nucleus</location>
    </subcellularLocation>
</comment>
<proteinExistence type="predicted"/>
<protein>
    <submittedName>
        <fullName evidence="8">NAC domain-containing protein 12-like</fullName>
    </submittedName>
</protein>
<accession>A0A6J1DZ96</accession>
<evidence type="ECO:0000256" key="4">
    <source>
        <dbReference type="ARBA" id="ARBA00023163"/>
    </source>
</evidence>
<dbReference type="Pfam" id="PF02365">
    <property type="entry name" value="NAM"/>
    <property type="match status" value="1"/>
</dbReference>
<sequence>MAEQDMTLSVNGQSRVPPGFRFHPTEEELLHYYLRKKVGFQKIDLDVIRDVDLNKLEPWDIQEKCKIGSTPQNDWYFFSHKDKKYPTGTRTNRATAAGFWKATGRDKIIYTGSRRIGLRKTLVFYKGRAPHGQKSDWIMHEYRLNDSDRDCDRDNNVCNSMGEVAEDGWVVCRVFKKKNYQKSVDSPKTSPSSIDSEAQLLSSGNDVVLDQILQYMGRTCKLETESFKINNMNMNNTNSKSFMHLPRLDSPTTLPVHQETASFNHEAMLSLSELSEPSPSPGRHVVKLDNWVALDRLVASQLNCHELERPNMGEDQEEDHDHDHLQLSHFRSSRGLGFGHDTDIWGFTKSSSPSSLDPLSHLSV</sequence>
<dbReference type="GO" id="GO:0003677">
    <property type="term" value="F:DNA binding"/>
    <property type="evidence" value="ECO:0007669"/>
    <property type="project" value="UniProtKB-KW"/>
</dbReference>
<keyword evidence="5" id="KW-0539">Nucleus</keyword>
<keyword evidence="7" id="KW-1185">Reference proteome</keyword>
<feature type="domain" description="NAC" evidence="6">
    <location>
        <begin position="16"/>
        <end position="177"/>
    </location>
</feature>
<evidence type="ECO:0000313" key="8">
    <source>
        <dbReference type="RefSeq" id="XP_022159603.1"/>
    </source>
</evidence>
<dbReference type="InterPro" id="IPR036093">
    <property type="entry name" value="NAC_dom_sf"/>
</dbReference>
<dbReference type="SUPFAM" id="SSF101941">
    <property type="entry name" value="NAC domain"/>
    <property type="match status" value="1"/>
</dbReference>
<gene>
    <name evidence="8" type="primary">LOC111025968</name>
</gene>
<evidence type="ECO:0000256" key="2">
    <source>
        <dbReference type="ARBA" id="ARBA00023015"/>
    </source>
</evidence>
<keyword evidence="3" id="KW-0238">DNA-binding</keyword>
<evidence type="ECO:0000256" key="1">
    <source>
        <dbReference type="ARBA" id="ARBA00004123"/>
    </source>
</evidence>
<dbReference type="OrthoDB" id="1250037at2759"/>
<dbReference type="GO" id="GO:0005634">
    <property type="term" value="C:nucleus"/>
    <property type="evidence" value="ECO:0007669"/>
    <property type="project" value="UniProtKB-SubCell"/>
</dbReference>
<keyword evidence="4" id="KW-0804">Transcription</keyword>
<name>A0A6J1DZ96_MOMCH</name>
<dbReference type="FunFam" id="2.170.150.80:FF:000003">
    <property type="entry name" value="NAC domain-containing protein"/>
    <property type="match status" value="1"/>
</dbReference>
<dbReference type="Proteomes" id="UP000504603">
    <property type="component" value="Unplaced"/>
</dbReference>
<dbReference type="RefSeq" id="XP_022159603.1">
    <property type="nucleotide sequence ID" value="XM_022303911.1"/>
</dbReference>
<dbReference type="InterPro" id="IPR003441">
    <property type="entry name" value="NAC-dom"/>
</dbReference>
<dbReference type="AlphaFoldDB" id="A0A6J1DZ96"/>
<evidence type="ECO:0000259" key="6">
    <source>
        <dbReference type="PROSITE" id="PS51005"/>
    </source>
</evidence>
<dbReference type="PANTHER" id="PTHR31744">
    <property type="entry name" value="PROTEIN CUP-SHAPED COTYLEDON 2-RELATED"/>
    <property type="match status" value="1"/>
</dbReference>